<evidence type="ECO:0000313" key="1">
    <source>
        <dbReference type="EMBL" id="CAH9118816.1"/>
    </source>
</evidence>
<dbReference type="Proteomes" id="UP001152484">
    <property type="component" value="Unassembled WGS sequence"/>
</dbReference>
<sequence length="109" mass="11965">MDDWDLNHQISALNALPARIFYIKCVFRQDLGFPTRGGDVLPHELASCSLLGPWPPAKGWGRLSTRACLLFPDGTLASRQGVGTFVPMSLPIVPCWDLGFLPRVGTFVP</sequence>
<keyword evidence="2" id="KW-1185">Reference proteome</keyword>
<organism evidence="1 2">
    <name type="scientific">Cuscuta europaea</name>
    <name type="common">European dodder</name>
    <dbReference type="NCBI Taxonomy" id="41803"/>
    <lineage>
        <taxon>Eukaryota</taxon>
        <taxon>Viridiplantae</taxon>
        <taxon>Streptophyta</taxon>
        <taxon>Embryophyta</taxon>
        <taxon>Tracheophyta</taxon>
        <taxon>Spermatophyta</taxon>
        <taxon>Magnoliopsida</taxon>
        <taxon>eudicotyledons</taxon>
        <taxon>Gunneridae</taxon>
        <taxon>Pentapetalae</taxon>
        <taxon>asterids</taxon>
        <taxon>lamiids</taxon>
        <taxon>Solanales</taxon>
        <taxon>Convolvulaceae</taxon>
        <taxon>Cuscuteae</taxon>
        <taxon>Cuscuta</taxon>
        <taxon>Cuscuta subgen. Cuscuta</taxon>
    </lineage>
</organism>
<accession>A0A9P1EN95</accession>
<comment type="caution">
    <text evidence="1">The sequence shown here is derived from an EMBL/GenBank/DDBJ whole genome shotgun (WGS) entry which is preliminary data.</text>
</comment>
<evidence type="ECO:0000313" key="2">
    <source>
        <dbReference type="Proteomes" id="UP001152484"/>
    </source>
</evidence>
<protein>
    <submittedName>
        <fullName evidence="1">Uncharacterized protein</fullName>
    </submittedName>
</protein>
<name>A0A9P1EN95_CUSEU</name>
<dbReference type="AlphaFoldDB" id="A0A9P1EN95"/>
<proteinExistence type="predicted"/>
<dbReference type="EMBL" id="CAMAPE010000077">
    <property type="protein sequence ID" value="CAH9118816.1"/>
    <property type="molecule type" value="Genomic_DNA"/>
</dbReference>
<gene>
    <name evidence="1" type="ORF">CEURO_LOCUS22095</name>
</gene>
<reference evidence="1" key="1">
    <citation type="submission" date="2022-07" db="EMBL/GenBank/DDBJ databases">
        <authorList>
            <person name="Macas J."/>
            <person name="Novak P."/>
            <person name="Neumann P."/>
        </authorList>
    </citation>
    <scope>NUCLEOTIDE SEQUENCE</scope>
</reference>